<dbReference type="AlphaFoldDB" id="A0A840UYC1"/>
<sequence length="105" mass="11924">MIRPTRKIEFIPEQRDATIRQALVQLLEGRQLPVSVLSQEIRKSEKELYDHLEHLQRSGILVMVPAACGACGYIFAHRSRPRKPGKCPRCKGTHIEPPLFSIALP</sequence>
<evidence type="ECO:0000259" key="1">
    <source>
        <dbReference type="Pfam" id="PF21476"/>
    </source>
</evidence>
<organism evidence="3 4">
    <name type="scientific">Desulfoprunum benzoelyticum</name>
    <dbReference type="NCBI Taxonomy" id="1506996"/>
    <lineage>
        <taxon>Bacteria</taxon>
        <taxon>Pseudomonadati</taxon>
        <taxon>Thermodesulfobacteriota</taxon>
        <taxon>Desulfobulbia</taxon>
        <taxon>Desulfobulbales</taxon>
        <taxon>Desulfobulbaceae</taxon>
        <taxon>Desulfoprunum</taxon>
    </lineage>
</organism>
<evidence type="ECO:0008006" key="5">
    <source>
        <dbReference type="Google" id="ProtNLM"/>
    </source>
</evidence>
<name>A0A840UYC1_9BACT</name>
<feature type="domain" description="PF0610-like rubredoxin-like zinc beta-ribbon C-terminal" evidence="2">
    <location>
        <begin position="65"/>
        <end position="102"/>
    </location>
</feature>
<evidence type="ECO:0000313" key="3">
    <source>
        <dbReference type="EMBL" id="MBB5348454.1"/>
    </source>
</evidence>
<feature type="domain" description="PF0610-like winged HTH N-terminal" evidence="1">
    <location>
        <begin position="18"/>
        <end position="58"/>
    </location>
</feature>
<dbReference type="Pfam" id="PF23470">
    <property type="entry name" value="Zn_ribbon_PF0610"/>
    <property type="match status" value="1"/>
</dbReference>
<dbReference type="InterPro" id="IPR036390">
    <property type="entry name" value="WH_DNA-bd_sf"/>
</dbReference>
<reference evidence="3 4" key="1">
    <citation type="submission" date="2020-08" db="EMBL/GenBank/DDBJ databases">
        <title>Genomic Encyclopedia of Type Strains, Phase IV (KMG-IV): sequencing the most valuable type-strain genomes for metagenomic binning, comparative biology and taxonomic classification.</title>
        <authorList>
            <person name="Goeker M."/>
        </authorList>
    </citation>
    <scope>NUCLEOTIDE SEQUENCE [LARGE SCALE GENOMIC DNA]</scope>
    <source>
        <strain evidence="3 4">DSM 28570</strain>
    </source>
</reference>
<dbReference type="InterPro" id="IPR049159">
    <property type="entry name" value="PF0610-like_wHTH_N"/>
</dbReference>
<dbReference type="EMBL" id="JACHEO010000012">
    <property type="protein sequence ID" value="MBB5348454.1"/>
    <property type="molecule type" value="Genomic_DNA"/>
</dbReference>
<dbReference type="SUPFAM" id="SSF46785">
    <property type="entry name" value="Winged helix' DNA-binding domain"/>
    <property type="match status" value="1"/>
</dbReference>
<dbReference type="InterPro" id="IPR038767">
    <property type="entry name" value="PF0610-like"/>
</dbReference>
<evidence type="ECO:0000313" key="4">
    <source>
        <dbReference type="Proteomes" id="UP000539642"/>
    </source>
</evidence>
<dbReference type="Proteomes" id="UP000539642">
    <property type="component" value="Unassembled WGS sequence"/>
</dbReference>
<dbReference type="PANTHER" id="PTHR40663">
    <property type="match status" value="1"/>
</dbReference>
<accession>A0A840UYC1</accession>
<proteinExistence type="predicted"/>
<evidence type="ECO:0000259" key="2">
    <source>
        <dbReference type="Pfam" id="PF23470"/>
    </source>
</evidence>
<keyword evidence="4" id="KW-1185">Reference proteome</keyword>
<comment type="caution">
    <text evidence="3">The sequence shown here is derived from an EMBL/GenBank/DDBJ whole genome shotgun (WGS) entry which is preliminary data.</text>
</comment>
<dbReference type="RefSeq" id="WP_183351213.1">
    <property type="nucleotide sequence ID" value="NZ_JACHEO010000012.1"/>
</dbReference>
<protein>
    <recommendedName>
        <fullName evidence="5">Transcriptional regulator</fullName>
    </recommendedName>
</protein>
<gene>
    <name evidence="3" type="ORF">HNQ81_002190</name>
</gene>
<dbReference type="Pfam" id="PF21476">
    <property type="entry name" value="PF0610-like_N"/>
    <property type="match status" value="1"/>
</dbReference>
<dbReference type="InterPro" id="IPR057022">
    <property type="entry name" value="PF0610-like_Zn_ribbon_C"/>
</dbReference>
<dbReference type="PANTHER" id="PTHR40663:SF2">
    <property type="entry name" value="TRANSCRIPTIONAL REGULATOR"/>
    <property type="match status" value="1"/>
</dbReference>